<organism evidence="1 2">
    <name type="scientific">Portunus trituberculatus</name>
    <name type="common">Swimming crab</name>
    <name type="synonym">Neptunus trituberculatus</name>
    <dbReference type="NCBI Taxonomy" id="210409"/>
    <lineage>
        <taxon>Eukaryota</taxon>
        <taxon>Metazoa</taxon>
        <taxon>Ecdysozoa</taxon>
        <taxon>Arthropoda</taxon>
        <taxon>Crustacea</taxon>
        <taxon>Multicrustacea</taxon>
        <taxon>Malacostraca</taxon>
        <taxon>Eumalacostraca</taxon>
        <taxon>Eucarida</taxon>
        <taxon>Decapoda</taxon>
        <taxon>Pleocyemata</taxon>
        <taxon>Brachyura</taxon>
        <taxon>Eubrachyura</taxon>
        <taxon>Portunoidea</taxon>
        <taxon>Portunidae</taxon>
        <taxon>Portuninae</taxon>
        <taxon>Portunus</taxon>
    </lineage>
</organism>
<gene>
    <name evidence="1" type="ORF">E2C01_032677</name>
</gene>
<accession>A0A5B7F1C9</accession>
<sequence>MPDELASPQQKSTLPQQETIPIYFKAKCFERCKPQSGYHFFPQQSTKTAKTSEQQELFARRGEQEQFITIEEVLLPLTTGYAPFNPPPNNC</sequence>
<evidence type="ECO:0000313" key="2">
    <source>
        <dbReference type="Proteomes" id="UP000324222"/>
    </source>
</evidence>
<evidence type="ECO:0000313" key="1">
    <source>
        <dbReference type="EMBL" id="MPC39156.1"/>
    </source>
</evidence>
<proteinExistence type="predicted"/>
<comment type="caution">
    <text evidence="1">The sequence shown here is derived from an EMBL/GenBank/DDBJ whole genome shotgun (WGS) entry which is preliminary data.</text>
</comment>
<name>A0A5B7F1C9_PORTR</name>
<dbReference type="EMBL" id="VSRR010004278">
    <property type="protein sequence ID" value="MPC39156.1"/>
    <property type="molecule type" value="Genomic_DNA"/>
</dbReference>
<dbReference type="AlphaFoldDB" id="A0A5B7F1C9"/>
<reference evidence="1 2" key="1">
    <citation type="submission" date="2019-05" db="EMBL/GenBank/DDBJ databases">
        <title>Another draft genome of Portunus trituberculatus and its Hox gene families provides insights of decapod evolution.</title>
        <authorList>
            <person name="Jeong J.-H."/>
            <person name="Song I."/>
            <person name="Kim S."/>
            <person name="Choi T."/>
            <person name="Kim D."/>
            <person name="Ryu S."/>
            <person name="Kim W."/>
        </authorList>
    </citation>
    <scope>NUCLEOTIDE SEQUENCE [LARGE SCALE GENOMIC DNA]</scope>
    <source>
        <tissue evidence="1">Muscle</tissue>
    </source>
</reference>
<keyword evidence="2" id="KW-1185">Reference proteome</keyword>
<dbReference type="Proteomes" id="UP000324222">
    <property type="component" value="Unassembled WGS sequence"/>
</dbReference>
<protein>
    <submittedName>
        <fullName evidence="1">Uncharacterized protein</fullName>
    </submittedName>
</protein>